<evidence type="ECO:0000259" key="1">
    <source>
        <dbReference type="Pfam" id="PF01370"/>
    </source>
</evidence>
<proteinExistence type="predicted"/>
<evidence type="ECO:0000313" key="3">
    <source>
        <dbReference type="Proteomes" id="UP000249497"/>
    </source>
</evidence>
<dbReference type="PANTHER" id="PTHR43103:SF6">
    <property type="entry name" value="PUTATIVE-RELATED"/>
    <property type="match status" value="1"/>
</dbReference>
<name>A0A8T8WQ37_ASPJA</name>
<dbReference type="PANTHER" id="PTHR43103">
    <property type="entry name" value="NUCLEOSIDE-DIPHOSPHATE-SUGAR EPIMERASE"/>
    <property type="match status" value="1"/>
</dbReference>
<dbReference type="InterPro" id="IPR036291">
    <property type="entry name" value="NAD(P)-bd_dom_sf"/>
</dbReference>
<feature type="domain" description="NAD-dependent epimerase/dehydratase" evidence="1">
    <location>
        <begin position="5"/>
        <end position="199"/>
    </location>
</feature>
<accession>A0A8T8WQ37</accession>
<sequence length="309" mass="34803">MSKRIIITGGSGKAGQFIIAHLLSQNYTILNLDLHPLPDPLAARVHTIRVDLTDTGQVHSAFHSHFALTEPFREPLHQIPLAVIHLAGYARNMIVPDNETYRGNVLAFYNVLEAACHMGIRKILLASSICVYGVAFAEGDVDYASFPVDESVPAQPMDAYAISKVCGEQTAAGFARRFPGTDIYVYRFGAVVSPEEFQEKFRGYVERPEEWKVHGWAYTDARDLGEMVERGLVVDRLGFQVFNAVNDEMTNFEESTKAFLARVCPGVPVAREFVGREAPVSNRKLREVLGFVQRVRWQDEYQKYVDIFR</sequence>
<dbReference type="RefSeq" id="XP_025523654.1">
    <property type="nucleotide sequence ID" value="XM_025672785.1"/>
</dbReference>
<evidence type="ECO:0000313" key="2">
    <source>
        <dbReference type="EMBL" id="RAH77760.1"/>
    </source>
</evidence>
<dbReference type="OrthoDB" id="202470at2759"/>
<dbReference type="SUPFAM" id="SSF51735">
    <property type="entry name" value="NAD(P)-binding Rossmann-fold domains"/>
    <property type="match status" value="1"/>
</dbReference>
<dbReference type="GeneID" id="37176477"/>
<dbReference type="EMBL" id="KZ824837">
    <property type="protein sequence ID" value="RAH77760.1"/>
    <property type="molecule type" value="Genomic_DNA"/>
</dbReference>
<keyword evidence="3" id="KW-1185">Reference proteome</keyword>
<protein>
    <submittedName>
        <fullName evidence="2">NAD(P)-binding protein</fullName>
    </submittedName>
</protein>
<gene>
    <name evidence="2" type="ORF">BO86DRAFT_392336</name>
</gene>
<dbReference type="InterPro" id="IPR001509">
    <property type="entry name" value="Epimerase_deHydtase"/>
</dbReference>
<dbReference type="AlphaFoldDB" id="A0A8T8WQ37"/>
<dbReference type="Gene3D" id="3.40.50.720">
    <property type="entry name" value="NAD(P)-binding Rossmann-like Domain"/>
    <property type="match status" value="1"/>
</dbReference>
<dbReference type="Proteomes" id="UP000249497">
    <property type="component" value="Unassembled WGS sequence"/>
</dbReference>
<organism evidence="2 3">
    <name type="scientific">Aspergillus japonicus CBS 114.51</name>
    <dbReference type="NCBI Taxonomy" id="1448312"/>
    <lineage>
        <taxon>Eukaryota</taxon>
        <taxon>Fungi</taxon>
        <taxon>Dikarya</taxon>
        <taxon>Ascomycota</taxon>
        <taxon>Pezizomycotina</taxon>
        <taxon>Eurotiomycetes</taxon>
        <taxon>Eurotiomycetidae</taxon>
        <taxon>Eurotiales</taxon>
        <taxon>Aspergillaceae</taxon>
        <taxon>Aspergillus</taxon>
        <taxon>Aspergillus subgen. Circumdati</taxon>
    </lineage>
</organism>
<dbReference type="CDD" id="cd08946">
    <property type="entry name" value="SDR_e"/>
    <property type="match status" value="1"/>
</dbReference>
<reference evidence="2 3" key="1">
    <citation type="submission" date="2018-02" db="EMBL/GenBank/DDBJ databases">
        <title>The genomes of Aspergillus section Nigri reveals drivers in fungal speciation.</title>
        <authorList>
            <consortium name="DOE Joint Genome Institute"/>
            <person name="Vesth T.C."/>
            <person name="Nybo J."/>
            <person name="Theobald S."/>
            <person name="Brandl J."/>
            <person name="Frisvad J.C."/>
            <person name="Nielsen K.F."/>
            <person name="Lyhne E.K."/>
            <person name="Kogle M.E."/>
            <person name="Kuo A."/>
            <person name="Riley R."/>
            <person name="Clum A."/>
            <person name="Nolan M."/>
            <person name="Lipzen A."/>
            <person name="Salamov A."/>
            <person name="Henrissat B."/>
            <person name="Wiebenga A."/>
            <person name="De vries R.P."/>
            <person name="Grigoriev I.V."/>
            <person name="Mortensen U.H."/>
            <person name="Andersen M.R."/>
            <person name="Baker S.E."/>
        </authorList>
    </citation>
    <scope>NUCLEOTIDE SEQUENCE [LARGE SCALE GENOMIC DNA]</scope>
    <source>
        <strain evidence="2 3">CBS 114.51</strain>
    </source>
</reference>
<dbReference type="Pfam" id="PF01370">
    <property type="entry name" value="Epimerase"/>
    <property type="match status" value="1"/>
</dbReference>